<name>A0A2T6BV54_9BACL</name>
<feature type="binding site" evidence="6">
    <location>
        <position position="28"/>
    </location>
    <ligand>
        <name>substrate</name>
    </ligand>
</feature>
<evidence type="ECO:0000256" key="5">
    <source>
        <dbReference type="ARBA" id="ARBA00023277"/>
    </source>
</evidence>
<comment type="catalytic activity">
    <reaction evidence="1 6">
        <text>beta-D-ribopyranose = beta-D-ribofuranose</text>
        <dbReference type="Rhea" id="RHEA:25432"/>
        <dbReference type="ChEBI" id="CHEBI:27476"/>
        <dbReference type="ChEBI" id="CHEBI:47002"/>
        <dbReference type="EC" id="5.4.99.62"/>
    </reaction>
</comment>
<evidence type="ECO:0000256" key="3">
    <source>
        <dbReference type="ARBA" id="ARBA00022490"/>
    </source>
</evidence>
<evidence type="ECO:0000256" key="2">
    <source>
        <dbReference type="ARBA" id="ARBA00012862"/>
    </source>
</evidence>
<dbReference type="GO" id="GO:0062193">
    <property type="term" value="F:D-ribose pyranase activity"/>
    <property type="evidence" value="ECO:0007669"/>
    <property type="project" value="UniProtKB-EC"/>
</dbReference>
<feature type="binding site" evidence="6">
    <location>
        <begin position="120"/>
        <end position="122"/>
    </location>
    <ligand>
        <name>substrate</name>
    </ligand>
</feature>
<dbReference type="RefSeq" id="WP_108023266.1">
    <property type="nucleotide sequence ID" value="NZ_QBKR01000010.1"/>
</dbReference>
<evidence type="ECO:0000256" key="1">
    <source>
        <dbReference type="ARBA" id="ARBA00000223"/>
    </source>
</evidence>
<evidence type="ECO:0000313" key="8">
    <source>
        <dbReference type="Proteomes" id="UP000244240"/>
    </source>
</evidence>
<dbReference type="Gene3D" id="3.40.1650.10">
    <property type="entry name" value="RbsD-like domain"/>
    <property type="match status" value="1"/>
</dbReference>
<dbReference type="InterPro" id="IPR023064">
    <property type="entry name" value="D-ribose_pyranase"/>
</dbReference>
<dbReference type="SUPFAM" id="SSF102546">
    <property type="entry name" value="RbsD-like"/>
    <property type="match status" value="1"/>
</dbReference>
<keyword evidence="4 6" id="KW-0413">Isomerase</keyword>
<evidence type="ECO:0000256" key="4">
    <source>
        <dbReference type="ARBA" id="ARBA00023235"/>
    </source>
</evidence>
<dbReference type="EMBL" id="QBKR01000010">
    <property type="protein sequence ID" value="PTX59958.1"/>
    <property type="molecule type" value="Genomic_DNA"/>
</dbReference>
<keyword evidence="3 6" id="KW-0963">Cytoplasm</keyword>
<reference evidence="7 8" key="1">
    <citation type="submission" date="2018-04" db="EMBL/GenBank/DDBJ databases">
        <title>Genomic Encyclopedia of Archaeal and Bacterial Type Strains, Phase II (KMG-II): from individual species to whole genera.</title>
        <authorList>
            <person name="Goeker M."/>
        </authorList>
    </citation>
    <scope>NUCLEOTIDE SEQUENCE [LARGE SCALE GENOMIC DNA]</scope>
    <source>
        <strain evidence="7 8">DSM 45787</strain>
    </source>
</reference>
<comment type="subcellular location">
    <subcellularLocation>
        <location evidence="6">Cytoplasm</location>
    </subcellularLocation>
</comment>
<dbReference type="PANTHER" id="PTHR37831:SF1">
    <property type="entry name" value="D-RIBOSE PYRANASE"/>
    <property type="match status" value="1"/>
</dbReference>
<dbReference type="GO" id="GO:0019303">
    <property type="term" value="P:D-ribose catabolic process"/>
    <property type="evidence" value="ECO:0007669"/>
    <property type="project" value="UniProtKB-UniRule"/>
</dbReference>
<dbReference type="Proteomes" id="UP000244240">
    <property type="component" value="Unassembled WGS sequence"/>
</dbReference>
<dbReference type="PANTHER" id="PTHR37831">
    <property type="entry name" value="D-RIBOSE PYRANASE"/>
    <property type="match status" value="1"/>
</dbReference>
<evidence type="ECO:0000256" key="6">
    <source>
        <dbReference type="HAMAP-Rule" id="MF_01661"/>
    </source>
</evidence>
<dbReference type="EC" id="5.4.99.62" evidence="2 6"/>
<comment type="subunit">
    <text evidence="6">Homodecamer.</text>
</comment>
<evidence type="ECO:0000313" key="7">
    <source>
        <dbReference type="EMBL" id="PTX59958.1"/>
    </source>
</evidence>
<accession>A0A2T6BV54</accession>
<feature type="binding site" evidence="6">
    <location>
        <position position="98"/>
    </location>
    <ligand>
        <name>substrate</name>
    </ligand>
</feature>
<dbReference type="InterPro" id="IPR023750">
    <property type="entry name" value="RbsD-like_sf"/>
</dbReference>
<dbReference type="HAMAP" id="MF_01661">
    <property type="entry name" value="D_rib_pyranase"/>
    <property type="match status" value="1"/>
</dbReference>
<keyword evidence="5 6" id="KW-0119">Carbohydrate metabolism</keyword>
<comment type="function">
    <text evidence="6">Catalyzes the interconversion of beta-pyran and beta-furan forms of D-ribose.</text>
</comment>
<protein>
    <recommendedName>
        <fullName evidence="2 6">D-ribose pyranase</fullName>
        <ecNumber evidence="2 6">5.4.99.62</ecNumber>
    </recommendedName>
</protein>
<sequence length="131" mass="14420">MKKTTLLNSHLSRVISELGHTDRIVIGDAGLPSPEGTERIDLAVCPGVPGFLETLNAILSEMEVERVMVAKETAEVSPRLEQELKGILSEVEWEHISHEELKNRSRSAKALDRTGEFTPYANVILQAGVAF</sequence>
<dbReference type="UniPathway" id="UPA00916">
    <property type="reaction ID" value="UER00888"/>
</dbReference>
<gene>
    <name evidence="6" type="primary">rbsD</name>
    <name evidence="7" type="ORF">C8P63_110103</name>
</gene>
<comment type="similarity">
    <text evidence="6">Belongs to the RbsD / FucU family. RbsD subfamily.</text>
</comment>
<comment type="pathway">
    <text evidence="6">Carbohydrate metabolism; D-ribose degradation; D-ribose 5-phosphate from beta-D-ribopyranose: step 1/2.</text>
</comment>
<dbReference type="AlphaFoldDB" id="A0A2T6BV54"/>
<proteinExistence type="inferred from homology"/>
<dbReference type="NCBIfam" id="NF008761">
    <property type="entry name" value="PRK11797.1"/>
    <property type="match status" value="1"/>
</dbReference>
<comment type="caution">
    <text evidence="7">The sequence shown here is derived from an EMBL/GenBank/DDBJ whole genome shotgun (WGS) entry which is preliminary data.</text>
</comment>
<dbReference type="GO" id="GO:0016872">
    <property type="term" value="F:intramolecular lyase activity"/>
    <property type="evidence" value="ECO:0007669"/>
    <property type="project" value="UniProtKB-UniRule"/>
</dbReference>
<feature type="active site" description="Proton donor" evidence="6">
    <location>
        <position position="20"/>
    </location>
</feature>
<dbReference type="OrthoDB" id="9805009at2"/>
<organism evidence="7 8">
    <name type="scientific">Melghirimyces profundicolus</name>
    <dbReference type="NCBI Taxonomy" id="1242148"/>
    <lineage>
        <taxon>Bacteria</taxon>
        <taxon>Bacillati</taxon>
        <taxon>Bacillota</taxon>
        <taxon>Bacilli</taxon>
        <taxon>Bacillales</taxon>
        <taxon>Thermoactinomycetaceae</taxon>
        <taxon>Melghirimyces</taxon>
    </lineage>
</organism>
<dbReference type="Pfam" id="PF05025">
    <property type="entry name" value="RbsD_FucU"/>
    <property type="match status" value="1"/>
</dbReference>
<dbReference type="GO" id="GO:0048029">
    <property type="term" value="F:monosaccharide binding"/>
    <property type="evidence" value="ECO:0007669"/>
    <property type="project" value="InterPro"/>
</dbReference>
<dbReference type="GO" id="GO:0005829">
    <property type="term" value="C:cytosol"/>
    <property type="evidence" value="ECO:0007669"/>
    <property type="project" value="TreeGrafter"/>
</dbReference>
<dbReference type="InterPro" id="IPR007721">
    <property type="entry name" value="RbsD_FucU"/>
</dbReference>
<keyword evidence="8" id="KW-1185">Reference proteome</keyword>